<evidence type="ECO:0000256" key="3">
    <source>
        <dbReference type="ARBA" id="ARBA00011243"/>
    </source>
</evidence>
<dbReference type="Proteomes" id="UP000029859">
    <property type="component" value="Unassembled WGS sequence"/>
</dbReference>
<evidence type="ECO:0000256" key="8">
    <source>
        <dbReference type="ARBA" id="ARBA00032408"/>
    </source>
</evidence>
<accession>A0A099SZ82</accession>
<dbReference type="InterPro" id="IPR012340">
    <property type="entry name" value="NA-bd_OB-fold"/>
</dbReference>
<sequence>MDDYEALLERAIENLPDVETTDVRFVIPEPRIFVEGKTTVLENFGNIADVLNRDPDHIMKYLTREMGTAGKLDGNRAIFQGKFPRENIKSNIDAYVEEYVICSECNRPDTQLVKSDRIMILKCSACGAHRPVKKRRTTIATPRDAVEEGEEYEVRIDAVGSKGDGIAKLAKFTIFVPGAAKGDVVKIKIKRISGNLAFAERAS</sequence>
<dbReference type="SUPFAM" id="SSF75689">
    <property type="entry name" value="Zinc-binding domain of translation initiation factor 2 beta"/>
    <property type="match status" value="1"/>
</dbReference>
<dbReference type="GO" id="GO:0003743">
    <property type="term" value="F:translation initiation factor activity"/>
    <property type="evidence" value="ECO:0007669"/>
    <property type="project" value="UniProtKB-UniRule"/>
</dbReference>
<dbReference type="Gene3D" id="2.40.50.140">
    <property type="entry name" value="Nucleic acid-binding proteins"/>
    <property type="match status" value="1"/>
</dbReference>
<dbReference type="PROSITE" id="PS50926">
    <property type="entry name" value="TRAM"/>
    <property type="match status" value="1"/>
</dbReference>
<organism evidence="11 12">
    <name type="scientific">Methanococcoides methylutens</name>
    <dbReference type="NCBI Taxonomy" id="2226"/>
    <lineage>
        <taxon>Archaea</taxon>
        <taxon>Methanobacteriati</taxon>
        <taxon>Methanobacteriota</taxon>
        <taxon>Stenosarchaea group</taxon>
        <taxon>Methanomicrobia</taxon>
        <taxon>Methanosarcinales</taxon>
        <taxon>Methanosarcinaceae</taxon>
        <taxon>Methanococcoides</taxon>
    </lineage>
</organism>
<dbReference type="RefSeq" id="WP_048195533.1">
    <property type="nucleotide sequence ID" value="NZ_CAAGSM010000001.1"/>
</dbReference>
<evidence type="ECO:0000256" key="7">
    <source>
        <dbReference type="ARBA" id="ARBA00031466"/>
    </source>
</evidence>
<comment type="subunit">
    <text evidence="3 9">Heterotrimer composed of an alpha, a beta and a gamma chain.</text>
</comment>
<gene>
    <name evidence="9" type="primary">eif2b</name>
    <name evidence="11" type="ORF">LI82_10825</name>
</gene>
<feature type="domain" description="TRAM" evidence="10">
    <location>
        <begin position="145"/>
        <end position="203"/>
    </location>
</feature>
<keyword evidence="5 9" id="KW-0396">Initiation factor</keyword>
<dbReference type="SUPFAM" id="SSF100966">
    <property type="entry name" value="Translation initiation factor 2 beta, aIF2beta, N-terminal domain"/>
    <property type="match status" value="1"/>
</dbReference>
<dbReference type="PANTHER" id="PTHR23001:SF3">
    <property type="entry name" value="EUKARYOTIC TRANSLATION INITIATION FACTOR 2 SUBUNIT 2"/>
    <property type="match status" value="1"/>
</dbReference>
<name>A0A099SZ82_METMT</name>
<dbReference type="Gene3D" id="3.30.30.170">
    <property type="match status" value="1"/>
</dbReference>
<evidence type="ECO:0000256" key="1">
    <source>
        <dbReference type="ARBA" id="ARBA00003323"/>
    </source>
</evidence>
<dbReference type="SUPFAM" id="SSF50249">
    <property type="entry name" value="Nucleic acid-binding proteins"/>
    <property type="match status" value="1"/>
</dbReference>
<keyword evidence="6 9" id="KW-0648">Protein biosynthesis</keyword>
<dbReference type="NCBIfam" id="NF008993">
    <property type="entry name" value="PRK12336.1"/>
    <property type="match status" value="1"/>
</dbReference>
<dbReference type="SMART" id="SM00653">
    <property type="entry name" value="eIF2B_5"/>
    <property type="match status" value="1"/>
</dbReference>
<evidence type="ECO:0000313" key="11">
    <source>
        <dbReference type="EMBL" id="KGK98205.1"/>
    </source>
</evidence>
<comment type="caution">
    <text evidence="11">The sequence shown here is derived from an EMBL/GenBank/DDBJ whole genome shotgun (WGS) entry which is preliminary data.</text>
</comment>
<dbReference type="InterPro" id="IPR004458">
    <property type="entry name" value="TIF2_bsu_arc"/>
</dbReference>
<dbReference type="Pfam" id="PF01938">
    <property type="entry name" value="TRAM"/>
    <property type="match status" value="1"/>
</dbReference>
<dbReference type="NCBIfam" id="NF003067">
    <property type="entry name" value="PRK03988.1"/>
    <property type="match status" value="1"/>
</dbReference>
<dbReference type="FunFam" id="3.30.30.170:FF:000001">
    <property type="entry name" value="Eukaryotic translation initiation factor 2 subunit"/>
    <property type="match status" value="1"/>
</dbReference>
<dbReference type="OrthoDB" id="38099at2157"/>
<evidence type="ECO:0000313" key="12">
    <source>
        <dbReference type="Proteomes" id="UP000029859"/>
    </source>
</evidence>
<evidence type="ECO:0000256" key="4">
    <source>
        <dbReference type="ARBA" id="ARBA00022314"/>
    </source>
</evidence>
<keyword evidence="12" id="KW-1185">Reference proteome</keyword>
<dbReference type="NCBIfam" id="TIGR00311">
    <property type="entry name" value="aIF-2beta"/>
    <property type="match status" value="1"/>
</dbReference>
<dbReference type="InterPro" id="IPR002735">
    <property type="entry name" value="Transl_init_fac_IF2/IF5_dom"/>
</dbReference>
<dbReference type="PANTHER" id="PTHR23001">
    <property type="entry name" value="EUKARYOTIC TRANSLATION INITIATION FACTOR"/>
    <property type="match status" value="1"/>
</dbReference>
<dbReference type="InterPro" id="IPR016190">
    <property type="entry name" value="Transl_init_fac_IF2/IF5_Zn-bd"/>
</dbReference>
<dbReference type="EMBL" id="JRHO01000014">
    <property type="protein sequence ID" value="KGK98205.1"/>
    <property type="molecule type" value="Genomic_DNA"/>
</dbReference>
<reference evidence="11 12" key="1">
    <citation type="submission" date="2014-09" db="EMBL/GenBank/DDBJ databases">
        <title>Draft genome sequence of an obligately methylotrophic methanogen, Methanococcoides methylutens, isolated from marine sediment.</title>
        <authorList>
            <person name="Guan Y."/>
            <person name="Ngugi D.K."/>
            <person name="Blom J."/>
            <person name="Ali S."/>
            <person name="Ferry J.G."/>
            <person name="Stingl U."/>
        </authorList>
    </citation>
    <scope>NUCLEOTIDE SEQUENCE [LARGE SCALE GENOMIC DNA]</scope>
    <source>
        <strain evidence="11 12">DSM 2657</strain>
    </source>
</reference>
<evidence type="ECO:0000259" key="10">
    <source>
        <dbReference type="PROSITE" id="PS50926"/>
    </source>
</evidence>
<proteinExistence type="inferred from homology"/>
<protein>
    <recommendedName>
        <fullName evidence="4 9">Translation initiation factor 2 subunit beta</fullName>
    </recommendedName>
    <alternativeName>
        <fullName evidence="7 9">aIF2-beta</fullName>
    </alternativeName>
    <alternativeName>
        <fullName evidence="8 9">eIF-2-beta</fullName>
    </alternativeName>
</protein>
<evidence type="ECO:0000256" key="5">
    <source>
        <dbReference type="ARBA" id="ARBA00022540"/>
    </source>
</evidence>
<dbReference type="AlphaFoldDB" id="A0A099SZ82"/>
<dbReference type="InterPro" id="IPR045196">
    <property type="entry name" value="IF2/IF5"/>
</dbReference>
<evidence type="ECO:0000256" key="2">
    <source>
        <dbReference type="ARBA" id="ARBA00010397"/>
    </source>
</evidence>
<dbReference type="InterPro" id="IPR002792">
    <property type="entry name" value="TRAM_dom"/>
</dbReference>
<dbReference type="InterPro" id="IPR016189">
    <property type="entry name" value="Transl_init_fac_IF2/IF5_N"/>
</dbReference>
<evidence type="ECO:0000256" key="9">
    <source>
        <dbReference type="HAMAP-Rule" id="MF_00232"/>
    </source>
</evidence>
<comment type="similarity">
    <text evidence="2 9">Belongs to the eIF-2-beta/eIF-5 family.</text>
</comment>
<dbReference type="Pfam" id="PF01873">
    <property type="entry name" value="eIF-5_eIF-2B"/>
    <property type="match status" value="1"/>
</dbReference>
<dbReference type="HAMAP" id="MF_00232">
    <property type="entry name" value="eIF_2_beta"/>
    <property type="match status" value="1"/>
</dbReference>
<evidence type="ECO:0000256" key="6">
    <source>
        <dbReference type="ARBA" id="ARBA00022917"/>
    </source>
</evidence>
<comment type="function">
    <text evidence="1 9">eIF-2 functions in the early steps of protein synthesis by forming a ternary complex with GTP and initiator tRNA.</text>
</comment>